<dbReference type="AlphaFoldDB" id="A0A1F7RMU5"/>
<dbReference type="PROSITE" id="PS51677">
    <property type="entry name" value="NODB"/>
    <property type="match status" value="1"/>
</dbReference>
<dbReference type="PANTHER" id="PTHR34216:SF3">
    <property type="entry name" value="POLY-BETA-1,6-N-ACETYL-D-GLUCOSAMINE N-DEACETYLASE"/>
    <property type="match status" value="1"/>
</dbReference>
<dbReference type="Pfam" id="PF01522">
    <property type="entry name" value="Polysacc_deac_1"/>
    <property type="match status" value="1"/>
</dbReference>
<dbReference type="GO" id="GO:0005975">
    <property type="term" value="P:carbohydrate metabolic process"/>
    <property type="evidence" value="ECO:0007669"/>
    <property type="project" value="InterPro"/>
</dbReference>
<dbReference type="EMBL" id="MGDE01000251">
    <property type="protein sequence ID" value="OGL42879.1"/>
    <property type="molecule type" value="Genomic_DNA"/>
</dbReference>
<sequence>MKRLRGKVLILTYHRILSEKKSNKQFIQPGMYVQNNVFEKQMLFLEKYFSILSFTELLDLWNKKTLRKDQRYCVITFDDGWLDNYIYAYPILKEHNIPATIFLPTAFIGTNHWFWPDKISYIMMKQLNGVNLNGKIDSAIDAYKELPEEEIHGFIVEMSKNLSLDFPDKRVLINWDEVDEMSRHDIAFGSHSCTHKILTRLPVKERQKEIEESLYTLRQKNINYSPVFCYPNGNYNQEIINQVKAAGYRAAVSTRYGFEDGLPQDLFSLKRISIHNDITATIPLFAFHISGLNHISNITSS</sequence>
<keyword evidence="2" id="KW-0732">Signal</keyword>
<dbReference type="GO" id="GO:0016810">
    <property type="term" value="F:hydrolase activity, acting on carbon-nitrogen (but not peptide) bonds"/>
    <property type="evidence" value="ECO:0007669"/>
    <property type="project" value="InterPro"/>
</dbReference>
<dbReference type="PANTHER" id="PTHR34216">
    <property type="match status" value="1"/>
</dbReference>
<evidence type="ECO:0000256" key="1">
    <source>
        <dbReference type="ARBA" id="ARBA00004613"/>
    </source>
</evidence>
<dbReference type="InterPro" id="IPR051398">
    <property type="entry name" value="Polysacch_Deacetylase"/>
</dbReference>
<protein>
    <recommendedName>
        <fullName evidence="3">NodB homology domain-containing protein</fullName>
    </recommendedName>
</protein>
<dbReference type="GO" id="GO:0005576">
    <property type="term" value="C:extracellular region"/>
    <property type="evidence" value="ECO:0007669"/>
    <property type="project" value="UniProtKB-SubCell"/>
</dbReference>
<comment type="subcellular location">
    <subcellularLocation>
        <location evidence="1">Secreted</location>
    </subcellularLocation>
</comment>
<dbReference type="CDD" id="cd10918">
    <property type="entry name" value="CE4_NodB_like_5s_6s"/>
    <property type="match status" value="1"/>
</dbReference>
<dbReference type="Gene3D" id="3.20.20.370">
    <property type="entry name" value="Glycoside hydrolase/deacetylase"/>
    <property type="match status" value="1"/>
</dbReference>
<evidence type="ECO:0000256" key="2">
    <source>
        <dbReference type="ARBA" id="ARBA00022729"/>
    </source>
</evidence>
<gene>
    <name evidence="4" type="ORF">A2W05_08845</name>
</gene>
<evidence type="ECO:0000313" key="4">
    <source>
        <dbReference type="EMBL" id="OGL42879.1"/>
    </source>
</evidence>
<dbReference type="InterPro" id="IPR011330">
    <property type="entry name" value="Glyco_hydro/deAcase_b/a-brl"/>
</dbReference>
<feature type="domain" description="NodB homology" evidence="3">
    <location>
        <begin position="71"/>
        <end position="301"/>
    </location>
</feature>
<comment type="caution">
    <text evidence="4">The sequence shown here is derived from an EMBL/GenBank/DDBJ whole genome shotgun (WGS) entry which is preliminary data.</text>
</comment>
<proteinExistence type="predicted"/>
<dbReference type="InterPro" id="IPR002509">
    <property type="entry name" value="NODB_dom"/>
</dbReference>
<accession>A0A1F7RMU5</accession>
<organism evidence="4 5">
    <name type="scientific">Candidatus Schekmanbacteria bacterium RBG_16_38_10</name>
    <dbReference type="NCBI Taxonomy" id="1817879"/>
    <lineage>
        <taxon>Bacteria</taxon>
        <taxon>Candidatus Schekmaniibacteriota</taxon>
    </lineage>
</organism>
<reference evidence="4 5" key="1">
    <citation type="journal article" date="2016" name="Nat. Commun.">
        <title>Thousands of microbial genomes shed light on interconnected biogeochemical processes in an aquifer system.</title>
        <authorList>
            <person name="Anantharaman K."/>
            <person name="Brown C.T."/>
            <person name="Hug L.A."/>
            <person name="Sharon I."/>
            <person name="Castelle C.J."/>
            <person name="Probst A.J."/>
            <person name="Thomas B.C."/>
            <person name="Singh A."/>
            <person name="Wilkins M.J."/>
            <person name="Karaoz U."/>
            <person name="Brodie E.L."/>
            <person name="Williams K.H."/>
            <person name="Hubbard S.S."/>
            <person name="Banfield J.F."/>
        </authorList>
    </citation>
    <scope>NUCLEOTIDE SEQUENCE [LARGE SCALE GENOMIC DNA]</scope>
</reference>
<evidence type="ECO:0000259" key="3">
    <source>
        <dbReference type="PROSITE" id="PS51677"/>
    </source>
</evidence>
<name>A0A1F7RMU5_9BACT</name>
<dbReference type="SUPFAM" id="SSF88713">
    <property type="entry name" value="Glycoside hydrolase/deacetylase"/>
    <property type="match status" value="1"/>
</dbReference>
<evidence type="ECO:0000313" key="5">
    <source>
        <dbReference type="Proteomes" id="UP000178797"/>
    </source>
</evidence>
<dbReference type="Proteomes" id="UP000178797">
    <property type="component" value="Unassembled WGS sequence"/>
</dbReference>